<evidence type="ECO:0000256" key="4">
    <source>
        <dbReference type="SAM" id="MobiDB-lite"/>
    </source>
</evidence>
<sequence length="460" mass="50291">MRRDNRRPRKRPRANHDRMQPSSFSSALKTSNAQPNTVAAPRAIPGFVWNAEKRRYFPAVSRAANSIEQQQNERKRLNSERIAQSQKQSQQQDPKQSIPTLLRQRSSRWTQTVQPWWSQSQSVALDSILCAHVSKTPCQVYIRANATVTALKTIENYRGKQWMAVGHSNGDLVTAELDTGGIGRHILHRATGKVTSICALDDDVMLYTSIGDESGSTFGLARLESPSPSATATIAQTTLFACSVSNAPNMYQALLGANKKLFKSNCLQTTILDTFTLPTKSDIISTVLADPNVGFGGGRDGNIRMIDSRVASSKHHARRGLFSRSSCSNSSSIHGLGVEGCLLVSASMDGQVNVWDIRMLPSSQQSTSMYFHKLRKSTAVASASSLGFRLARGIVFAATPDNQIKMWGLQSGRCVQTLQLAASDSFCLALDANCVIDRPPVVYVGKSDAVYAYDDRAACL</sequence>
<comment type="caution">
    <text evidence="5">The sequence shown here is derived from an EMBL/GenBank/DDBJ whole genome shotgun (WGS) entry which is preliminary data.</text>
</comment>
<feature type="region of interest" description="Disordered" evidence="4">
    <location>
        <begin position="67"/>
        <end position="106"/>
    </location>
</feature>
<dbReference type="GO" id="GO:0080008">
    <property type="term" value="C:Cul4-RING E3 ubiquitin ligase complex"/>
    <property type="evidence" value="ECO:0007669"/>
    <property type="project" value="TreeGrafter"/>
</dbReference>
<feature type="repeat" description="WD" evidence="3">
    <location>
        <begin position="342"/>
        <end position="358"/>
    </location>
</feature>
<dbReference type="SUPFAM" id="SSF50978">
    <property type="entry name" value="WD40 repeat-like"/>
    <property type="match status" value="1"/>
</dbReference>
<evidence type="ECO:0000256" key="3">
    <source>
        <dbReference type="PROSITE-ProRule" id="PRU00221"/>
    </source>
</evidence>
<accession>A0A9W8IFN5</accession>
<dbReference type="EMBL" id="JANBUW010000072">
    <property type="protein sequence ID" value="KAJ2849545.1"/>
    <property type="molecule type" value="Genomic_DNA"/>
</dbReference>
<feature type="region of interest" description="Disordered" evidence="4">
    <location>
        <begin position="1"/>
        <end position="38"/>
    </location>
</feature>
<keyword evidence="6" id="KW-1185">Reference proteome</keyword>
<dbReference type="InterPro" id="IPR036322">
    <property type="entry name" value="WD40_repeat_dom_sf"/>
</dbReference>
<keyword evidence="2" id="KW-0677">Repeat</keyword>
<dbReference type="PANTHER" id="PTHR44472:SF1">
    <property type="entry name" value="DDB1 AND CUL4 ASSOCIATED FACTOR 4"/>
    <property type="match status" value="1"/>
</dbReference>
<dbReference type="PANTHER" id="PTHR44472">
    <property type="entry name" value="DDB1- AND CUL4-ASSOCIATED FACTOR 4-RELATED"/>
    <property type="match status" value="1"/>
</dbReference>
<dbReference type="PROSITE" id="PS50082">
    <property type="entry name" value="WD_REPEATS_2"/>
    <property type="match status" value="1"/>
</dbReference>
<dbReference type="OrthoDB" id="128867at2759"/>
<evidence type="ECO:0000256" key="1">
    <source>
        <dbReference type="ARBA" id="ARBA00022574"/>
    </source>
</evidence>
<gene>
    <name evidence="5" type="ORF">IWW36_002551</name>
</gene>
<name>A0A9W8IFN5_9FUNG</name>
<feature type="compositionally biased region" description="Basic residues" evidence="4">
    <location>
        <begin position="1"/>
        <end position="13"/>
    </location>
</feature>
<proteinExistence type="predicted"/>
<evidence type="ECO:0000313" key="5">
    <source>
        <dbReference type="EMBL" id="KAJ2849545.1"/>
    </source>
</evidence>
<organism evidence="5 6">
    <name type="scientific">Coemansia brasiliensis</name>
    <dbReference type="NCBI Taxonomy" id="2650707"/>
    <lineage>
        <taxon>Eukaryota</taxon>
        <taxon>Fungi</taxon>
        <taxon>Fungi incertae sedis</taxon>
        <taxon>Zoopagomycota</taxon>
        <taxon>Kickxellomycotina</taxon>
        <taxon>Kickxellomycetes</taxon>
        <taxon>Kickxellales</taxon>
        <taxon>Kickxellaceae</taxon>
        <taxon>Coemansia</taxon>
    </lineage>
</organism>
<dbReference type="InterPro" id="IPR015943">
    <property type="entry name" value="WD40/YVTN_repeat-like_dom_sf"/>
</dbReference>
<dbReference type="Gene3D" id="2.130.10.10">
    <property type="entry name" value="YVTN repeat-like/Quinoprotein amine dehydrogenase"/>
    <property type="match status" value="1"/>
</dbReference>
<feature type="compositionally biased region" description="Polar residues" evidence="4">
    <location>
        <begin position="20"/>
        <end position="37"/>
    </location>
</feature>
<dbReference type="AlphaFoldDB" id="A0A9W8IFN5"/>
<dbReference type="InterPro" id="IPR001680">
    <property type="entry name" value="WD40_rpt"/>
</dbReference>
<keyword evidence="1 3" id="KW-0853">WD repeat</keyword>
<protein>
    <recommendedName>
        <fullName evidence="7">WD40 repeat-like protein</fullName>
    </recommendedName>
</protein>
<feature type="compositionally biased region" description="Low complexity" evidence="4">
    <location>
        <begin position="84"/>
        <end position="97"/>
    </location>
</feature>
<evidence type="ECO:0000256" key="2">
    <source>
        <dbReference type="ARBA" id="ARBA00022737"/>
    </source>
</evidence>
<reference evidence="5" key="1">
    <citation type="submission" date="2022-07" db="EMBL/GenBank/DDBJ databases">
        <title>Phylogenomic reconstructions and comparative analyses of Kickxellomycotina fungi.</title>
        <authorList>
            <person name="Reynolds N.K."/>
            <person name="Stajich J.E."/>
            <person name="Barry K."/>
            <person name="Grigoriev I.V."/>
            <person name="Crous P."/>
            <person name="Smith M.E."/>
        </authorList>
    </citation>
    <scope>NUCLEOTIDE SEQUENCE</scope>
    <source>
        <strain evidence="5">NRRL 1566</strain>
    </source>
</reference>
<evidence type="ECO:0008006" key="7">
    <source>
        <dbReference type="Google" id="ProtNLM"/>
    </source>
</evidence>
<dbReference type="InterPro" id="IPR052254">
    <property type="entry name" value="CUL4-DDB1_E3_ligase_receptor"/>
</dbReference>
<evidence type="ECO:0000313" key="6">
    <source>
        <dbReference type="Proteomes" id="UP001139887"/>
    </source>
</evidence>
<dbReference type="Proteomes" id="UP001139887">
    <property type="component" value="Unassembled WGS sequence"/>
</dbReference>